<dbReference type="AlphaFoldDB" id="A0A8J5WG19"/>
<dbReference type="EMBL" id="JAAALK010000081">
    <property type="protein sequence ID" value="KAG8090878.1"/>
    <property type="molecule type" value="Genomic_DNA"/>
</dbReference>
<feature type="compositionally biased region" description="Basic and acidic residues" evidence="1">
    <location>
        <begin position="49"/>
        <end position="77"/>
    </location>
</feature>
<sequence length="335" mass="36389">MGPVESKQGGGKIGIAGGERAVLGKAQSSSSGRLLDIVDPQAVGVAGDLARDELDGVRKVNPRPDDLKVQFDKHGFRGGDVGGEGDNTELPDSSSPPRFKKDENSQPGHKPNDEPKDALGDEDDSDEDVLSNILAHYFQDSKGATQAASECWHELETVLADARPISCFVVEEDIELDPKDVTCQIGIVEWDLGAVLKEATMDDGNTRNGVDRVIQELDSLGCEEQTRLKGKAKATEDLGMLKQDRVAKGKKKRAPPIALRQSSRIKQDDSGVNLRSSKFEIDQHIDLLKAKELAHAMIGLVAIGPKGNKMKRSKRRVLEGERGADRENSYFGRES</sequence>
<feature type="region of interest" description="Disordered" evidence="1">
    <location>
        <begin position="48"/>
        <end position="125"/>
    </location>
</feature>
<accession>A0A8J5WG19</accession>
<proteinExistence type="predicted"/>
<dbReference type="Proteomes" id="UP000729402">
    <property type="component" value="Unassembled WGS sequence"/>
</dbReference>
<evidence type="ECO:0000313" key="2">
    <source>
        <dbReference type="EMBL" id="KAG8090878.1"/>
    </source>
</evidence>
<protein>
    <submittedName>
        <fullName evidence="2">Uncharacterized protein</fullName>
    </submittedName>
</protein>
<evidence type="ECO:0000256" key="1">
    <source>
        <dbReference type="SAM" id="MobiDB-lite"/>
    </source>
</evidence>
<feature type="compositionally biased region" description="Basic and acidic residues" evidence="1">
    <location>
        <begin position="99"/>
        <end position="119"/>
    </location>
</feature>
<reference evidence="2" key="2">
    <citation type="submission" date="2021-02" db="EMBL/GenBank/DDBJ databases">
        <authorList>
            <person name="Kimball J.A."/>
            <person name="Haas M.W."/>
            <person name="Macchietto M."/>
            <person name="Kono T."/>
            <person name="Duquette J."/>
            <person name="Shao M."/>
        </authorList>
    </citation>
    <scope>NUCLEOTIDE SEQUENCE</scope>
    <source>
        <tissue evidence="2">Fresh leaf tissue</tissue>
    </source>
</reference>
<organism evidence="2 3">
    <name type="scientific">Zizania palustris</name>
    <name type="common">Northern wild rice</name>
    <dbReference type="NCBI Taxonomy" id="103762"/>
    <lineage>
        <taxon>Eukaryota</taxon>
        <taxon>Viridiplantae</taxon>
        <taxon>Streptophyta</taxon>
        <taxon>Embryophyta</taxon>
        <taxon>Tracheophyta</taxon>
        <taxon>Spermatophyta</taxon>
        <taxon>Magnoliopsida</taxon>
        <taxon>Liliopsida</taxon>
        <taxon>Poales</taxon>
        <taxon>Poaceae</taxon>
        <taxon>BOP clade</taxon>
        <taxon>Oryzoideae</taxon>
        <taxon>Oryzeae</taxon>
        <taxon>Zizaniinae</taxon>
        <taxon>Zizania</taxon>
    </lineage>
</organism>
<comment type="caution">
    <text evidence="2">The sequence shown here is derived from an EMBL/GenBank/DDBJ whole genome shotgun (WGS) entry which is preliminary data.</text>
</comment>
<keyword evidence="3" id="KW-1185">Reference proteome</keyword>
<feature type="region of interest" description="Disordered" evidence="1">
    <location>
        <begin position="308"/>
        <end position="335"/>
    </location>
</feature>
<evidence type="ECO:0000313" key="3">
    <source>
        <dbReference type="Proteomes" id="UP000729402"/>
    </source>
</evidence>
<gene>
    <name evidence="2" type="ORF">GUJ93_ZPchr0011g27328</name>
</gene>
<reference evidence="2" key="1">
    <citation type="journal article" date="2021" name="bioRxiv">
        <title>Whole Genome Assembly and Annotation of Northern Wild Rice, Zizania palustris L., Supports a Whole Genome Duplication in the Zizania Genus.</title>
        <authorList>
            <person name="Haas M."/>
            <person name="Kono T."/>
            <person name="Macchietto M."/>
            <person name="Millas R."/>
            <person name="McGilp L."/>
            <person name="Shao M."/>
            <person name="Duquette J."/>
            <person name="Hirsch C.N."/>
            <person name="Kimball J."/>
        </authorList>
    </citation>
    <scope>NUCLEOTIDE SEQUENCE</scope>
    <source>
        <tissue evidence="2">Fresh leaf tissue</tissue>
    </source>
</reference>
<feature type="compositionally biased region" description="Basic and acidic residues" evidence="1">
    <location>
        <begin position="316"/>
        <end position="335"/>
    </location>
</feature>
<name>A0A8J5WG19_ZIZPA</name>